<dbReference type="EMBL" id="JADGKB010000160">
    <property type="protein sequence ID" value="KAJ3251962.1"/>
    <property type="molecule type" value="Genomic_DNA"/>
</dbReference>
<organism evidence="2 3">
    <name type="scientific">Boothiomyces macroporosus</name>
    <dbReference type="NCBI Taxonomy" id="261099"/>
    <lineage>
        <taxon>Eukaryota</taxon>
        <taxon>Fungi</taxon>
        <taxon>Fungi incertae sedis</taxon>
        <taxon>Chytridiomycota</taxon>
        <taxon>Chytridiomycota incertae sedis</taxon>
        <taxon>Chytridiomycetes</taxon>
        <taxon>Rhizophydiales</taxon>
        <taxon>Terramycetaceae</taxon>
        <taxon>Boothiomyces</taxon>
    </lineage>
</organism>
<protein>
    <submittedName>
        <fullName evidence="2">Uncharacterized protein</fullName>
    </submittedName>
</protein>
<name>A0AAD5UA57_9FUNG</name>
<sequence length="131" mass="13781">MKLNFLIVAVFSGLCTAFVESNTTLTALNTIPDQRCPPPRENWTNCVYGCVERDCGGEQKGVCGCAQWKEIITKPITCQQPAFGYCVGGATAIRGACVLGLFVPIVDGACATAIIASTAAQAACVAEFCHQ</sequence>
<proteinExistence type="predicted"/>
<evidence type="ECO:0000313" key="3">
    <source>
        <dbReference type="Proteomes" id="UP001210925"/>
    </source>
</evidence>
<keyword evidence="1" id="KW-0732">Signal</keyword>
<keyword evidence="3" id="KW-1185">Reference proteome</keyword>
<feature type="chain" id="PRO_5042044554" evidence="1">
    <location>
        <begin position="18"/>
        <end position="131"/>
    </location>
</feature>
<feature type="signal peptide" evidence="1">
    <location>
        <begin position="1"/>
        <end position="17"/>
    </location>
</feature>
<dbReference type="Proteomes" id="UP001210925">
    <property type="component" value="Unassembled WGS sequence"/>
</dbReference>
<evidence type="ECO:0000256" key="1">
    <source>
        <dbReference type="SAM" id="SignalP"/>
    </source>
</evidence>
<accession>A0AAD5UA57</accession>
<comment type="caution">
    <text evidence="2">The sequence shown here is derived from an EMBL/GenBank/DDBJ whole genome shotgun (WGS) entry which is preliminary data.</text>
</comment>
<dbReference type="AlphaFoldDB" id="A0AAD5UA57"/>
<evidence type="ECO:0000313" key="2">
    <source>
        <dbReference type="EMBL" id="KAJ3251962.1"/>
    </source>
</evidence>
<reference evidence="2" key="1">
    <citation type="submission" date="2020-05" db="EMBL/GenBank/DDBJ databases">
        <title>Phylogenomic resolution of chytrid fungi.</title>
        <authorList>
            <person name="Stajich J.E."/>
            <person name="Amses K."/>
            <person name="Simmons R."/>
            <person name="Seto K."/>
            <person name="Myers J."/>
            <person name="Bonds A."/>
            <person name="Quandt C.A."/>
            <person name="Barry K."/>
            <person name="Liu P."/>
            <person name="Grigoriev I."/>
            <person name="Longcore J.E."/>
            <person name="James T.Y."/>
        </authorList>
    </citation>
    <scope>NUCLEOTIDE SEQUENCE</scope>
    <source>
        <strain evidence="2">PLAUS21</strain>
    </source>
</reference>
<gene>
    <name evidence="2" type="ORF">HK103_001989</name>
</gene>